<keyword evidence="1" id="KW-0472">Membrane</keyword>
<dbReference type="GO" id="GO:0016747">
    <property type="term" value="F:acyltransferase activity, transferring groups other than amino-acyl groups"/>
    <property type="evidence" value="ECO:0007669"/>
    <property type="project" value="InterPro"/>
</dbReference>
<evidence type="ECO:0000313" key="3">
    <source>
        <dbReference type="EMBL" id="MBD8524553.1"/>
    </source>
</evidence>
<comment type="caution">
    <text evidence="3">The sequence shown here is derived from an EMBL/GenBank/DDBJ whole genome shotgun (WGS) entry which is preliminary data.</text>
</comment>
<organism evidence="3 4">
    <name type="scientific">Pseudomarimonas arenosa</name>
    <dbReference type="NCBI Taxonomy" id="2774145"/>
    <lineage>
        <taxon>Bacteria</taxon>
        <taxon>Pseudomonadati</taxon>
        <taxon>Pseudomonadota</taxon>
        <taxon>Gammaproteobacteria</taxon>
        <taxon>Lysobacterales</taxon>
        <taxon>Lysobacteraceae</taxon>
        <taxon>Pseudomarimonas</taxon>
    </lineage>
</organism>
<keyword evidence="1" id="KW-0812">Transmembrane</keyword>
<feature type="transmembrane region" description="Helical" evidence="1">
    <location>
        <begin position="258"/>
        <end position="280"/>
    </location>
</feature>
<keyword evidence="3" id="KW-0808">Transferase</keyword>
<evidence type="ECO:0000256" key="1">
    <source>
        <dbReference type="SAM" id="Phobius"/>
    </source>
</evidence>
<name>A0AAW3ZEH9_9GAMM</name>
<dbReference type="InterPro" id="IPR002656">
    <property type="entry name" value="Acyl_transf_3_dom"/>
</dbReference>
<feature type="transmembrane region" description="Helical" evidence="1">
    <location>
        <begin position="66"/>
        <end position="84"/>
    </location>
</feature>
<keyword evidence="3" id="KW-0012">Acyltransferase</keyword>
<dbReference type="InterPro" id="IPR050879">
    <property type="entry name" value="Acyltransferase_3"/>
</dbReference>
<protein>
    <submittedName>
        <fullName evidence="3">Acyltransferase</fullName>
    </submittedName>
</protein>
<dbReference type="GO" id="GO:0009103">
    <property type="term" value="P:lipopolysaccharide biosynthetic process"/>
    <property type="evidence" value="ECO:0007669"/>
    <property type="project" value="TreeGrafter"/>
</dbReference>
<dbReference type="Pfam" id="PF01757">
    <property type="entry name" value="Acyl_transf_3"/>
    <property type="match status" value="1"/>
</dbReference>
<sequence>MNTNSNRWWQGVPLAQLAERSSDNFLLLRHLAALLVIFGHSYDLTLPHTDADPIALVWPGHKAGSFAVYLFFAISGYLLTWSLIRRPALGRYIVHRSARIFPAYWLSLLFCVGLIGPLFTQWSLSDYLSSAGLLEYIVDNAIPIGFTWNLPGVFLSNPYPEVVNGSLWSLGLELRLYAYLGLLLAIGLVARRIGFTLVACLWLGHALWLDWQWVADSHYSRFLTTVFLIAGLAAHWRHRLRIGVIGVIGTVLAYSLCVGTWLAATMLAVSIVYGVLWFCYQLPTLPFPRQLDLSYGVFLYGFPLQQAIAAVWPSLSPILMFILASVASAALAWLSWRWLERPVLDWVQRHERIPTAASPGNLPLAAENSVLSNPNQG</sequence>
<accession>A0AAW3ZEH9</accession>
<feature type="transmembrane region" description="Helical" evidence="1">
    <location>
        <begin position="26"/>
        <end position="46"/>
    </location>
</feature>
<dbReference type="RefSeq" id="WP_192027901.1">
    <property type="nucleotide sequence ID" value="NZ_JACYTR010000003.1"/>
</dbReference>
<feature type="domain" description="Acyltransferase 3" evidence="2">
    <location>
        <begin position="27"/>
        <end position="336"/>
    </location>
</feature>
<reference evidence="3 4" key="1">
    <citation type="submission" date="2020-09" db="EMBL/GenBank/DDBJ databases">
        <title>Pseudoxanthomonas sp. CAU 1598 isolated from sand of Yaerae Beach.</title>
        <authorList>
            <person name="Kim W."/>
        </authorList>
    </citation>
    <scope>NUCLEOTIDE SEQUENCE [LARGE SCALE GENOMIC DNA]</scope>
    <source>
        <strain evidence="3 4">CAU 1598</strain>
    </source>
</reference>
<feature type="transmembrane region" description="Helical" evidence="1">
    <location>
        <begin position="318"/>
        <end position="339"/>
    </location>
</feature>
<keyword evidence="4" id="KW-1185">Reference proteome</keyword>
<dbReference type="PANTHER" id="PTHR23028">
    <property type="entry name" value="ACETYLTRANSFERASE"/>
    <property type="match status" value="1"/>
</dbReference>
<keyword evidence="1" id="KW-1133">Transmembrane helix</keyword>
<dbReference type="PANTHER" id="PTHR23028:SF53">
    <property type="entry name" value="ACYL_TRANSF_3 DOMAIN-CONTAINING PROTEIN"/>
    <property type="match status" value="1"/>
</dbReference>
<gene>
    <name evidence="3" type="ORF">IFO71_02260</name>
</gene>
<feature type="transmembrane region" description="Helical" evidence="1">
    <location>
        <begin position="221"/>
        <end position="238"/>
    </location>
</feature>
<evidence type="ECO:0000313" key="4">
    <source>
        <dbReference type="Proteomes" id="UP000613768"/>
    </source>
</evidence>
<dbReference type="Proteomes" id="UP000613768">
    <property type="component" value="Unassembled WGS sequence"/>
</dbReference>
<proteinExistence type="predicted"/>
<feature type="transmembrane region" description="Helical" evidence="1">
    <location>
        <begin position="176"/>
        <end position="209"/>
    </location>
</feature>
<feature type="transmembrane region" description="Helical" evidence="1">
    <location>
        <begin position="104"/>
        <end position="124"/>
    </location>
</feature>
<dbReference type="EMBL" id="JACYTR010000003">
    <property type="protein sequence ID" value="MBD8524553.1"/>
    <property type="molecule type" value="Genomic_DNA"/>
</dbReference>
<evidence type="ECO:0000259" key="2">
    <source>
        <dbReference type="Pfam" id="PF01757"/>
    </source>
</evidence>
<dbReference type="AlphaFoldDB" id="A0AAW3ZEH9"/>
<dbReference type="GO" id="GO:0016020">
    <property type="term" value="C:membrane"/>
    <property type="evidence" value="ECO:0007669"/>
    <property type="project" value="TreeGrafter"/>
</dbReference>